<organism evidence="4 5">
    <name type="scientific">Brassica rapa subsp. trilocularis</name>
    <dbReference type="NCBI Taxonomy" id="1813537"/>
    <lineage>
        <taxon>Eukaryota</taxon>
        <taxon>Viridiplantae</taxon>
        <taxon>Streptophyta</taxon>
        <taxon>Embryophyta</taxon>
        <taxon>Tracheophyta</taxon>
        <taxon>Spermatophyta</taxon>
        <taxon>Magnoliopsida</taxon>
        <taxon>eudicotyledons</taxon>
        <taxon>Gunneridae</taxon>
        <taxon>Pentapetalae</taxon>
        <taxon>rosids</taxon>
        <taxon>malvids</taxon>
        <taxon>Brassicales</taxon>
        <taxon>Brassicaceae</taxon>
        <taxon>Brassiceae</taxon>
        <taxon>Brassica</taxon>
    </lineage>
</organism>
<keyword evidence="2" id="KW-0430">Lectin</keyword>
<comment type="caution">
    <text evidence="4">The sequence shown here is derived from an EMBL/GenBank/DDBJ whole genome shotgun (WGS) entry which is preliminary data.</text>
</comment>
<comment type="similarity">
    <text evidence="1">Belongs to the jacalin lectin family.</text>
</comment>
<dbReference type="PROSITE" id="PS51752">
    <property type="entry name" value="JACALIN_LECTIN"/>
    <property type="match status" value="1"/>
</dbReference>
<dbReference type="Pfam" id="PF01419">
    <property type="entry name" value="Jacalin"/>
    <property type="match status" value="1"/>
</dbReference>
<evidence type="ECO:0000313" key="4">
    <source>
        <dbReference type="EMBL" id="KAG5404675.1"/>
    </source>
</evidence>
<proteinExistence type="inferred from homology"/>
<protein>
    <recommendedName>
        <fullName evidence="3">Jacalin-type lectin domain-containing protein</fullName>
    </recommendedName>
</protein>
<evidence type="ECO:0000256" key="1">
    <source>
        <dbReference type="ARBA" id="ARBA00006568"/>
    </source>
</evidence>
<dbReference type="Proteomes" id="UP000823674">
    <property type="component" value="Chromosome A03"/>
</dbReference>
<evidence type="ECO:0000256" key="2">
    <source>
        <dbReference type="ARBA" id="ARBA00022734"/>
    </source>
</evidence>
<evidence type="ECO:0000259" key="3">
    <source>
        <dbReference type="PROSITE" id="PS51752"/>
    </source>
</evidence>
<accession>A0ABQ7N1A5</accession>
<name>A0ABQ7N1A5_BRACM</name>
<dbReference type="Pfam" id="PF09813">
    <property type="entry name" value="Coa3_cc"/>
    <property type="match status" value="1"/>
</dbReference>
<sequence length="248" mass="27842">MSGFPGLSFLGPKGKNAVVAGGLTAFVFGVYFYTMKAVGGTDELQMAIDKFEDQKQVETDPKFIYFHEGVHVESQKHGYFGGEHTIRVKLGNDEYLTALSGDHCDDHITSLTFHTNKGEHGPFCKRTYGYHKSLTRKIDVGICDRSEFCGLYGSFSEKKYGGYLTSIGMYISHNRSIVDQVPRTSFGATYAHQFVRAESLDHTTPSGHYQYPNVVDGFPVEPIRRPKSKLKDRILSKFNKAIQFLINL</sequence>
<dbReference type="PANTHER" id="PTHR36744:SF2">
    <property type="entry name" value="CYTOCHROME OXIDASE ASSEMBLY PROTEIN"/>
    <property type="match status" value="1"/>
</dbReference>
<dbReference type="EMBL" id="JADBGQ010000003">
    <property type="protein sequence ID" value="KAG5404675.1"/>
    <property type="molecule type" value="Genomic_DNA"/>
</dbReference>
<dbReference type="Gene3D" id="2.100.10.30">
    <property type="entry name" value="Jacalin-like lectin domain"/>
    <property type="match status" value="1"/>
</dbReference>
<feature type="domain" description="Jacalin-type lectin" evidence="3">
    <location>
        <begin position="12"/>
        <end position="173"/>
    </location>
</feature>
<gene>
    <name evidence="4" type="primary">A03p025240.1_BraROA</name>
    <name evidence="4" type="ORF">IGI04_010794</name>
</gene>
<dbReference type="InterPro" id="IPR018628">
    <property type="entry name" value="Coa3_CC"/>
</dbReference>
<dbReference type="PANTHER" id="PTHR36744">
    <property type="entry name" value="CYTOCHROME OXIDASE ASSEMBLY PROTEIN"/>
    <property type="match status" value="1"/>
</dbReference>
<dbReference type="SUPFAM" id="SSF51101">
    <property type="entry name" value="Mannose-binding lectins"/>
    <property type="match status" value="1"/>
</dbReference>
<dbReference type="InterPro" id="IPR036404">
    <property type="entry name" value="Jacalin-like_lectin_dom_sf"/>
</dbReference>
<reference evidence="4 5" key="1">
    <citation type="submission" date="2021-03" db="EMBL/GenBank/DDBJ databases">
        <authorList>
            <person name="King G.J."/>
            <person name="Bancroft I."/>
            <person name="Baten A."/>
            <person name="Bloomfield J."/>
            <person name="Borpatragohain P."/>
            <person name="He Z."/>
            <person name="Irish N."/>
            <person name="Irwin J."/>
            <person name="Liu K."/>
            <person name="Mauleon R.P."/>
            <person name="Moore J."/>
            <person name="Morris R."/>
            <person name="Ostergaard L."/>
            <person name="Wang B."/>
            <person name="Wells R."/>
        </authorList>
    </citation>
    <scope>NUCLEOTIDE SEQUENCE [LARGE SCALE GENOMIC DNA]</scope>
    <source>
        <strain evidence="4">R-o-18</strain>
        <tissue evidence="4">Leaf</tissue>
    </source>
</reference>
<dbReference type="InterPro" id="IPR001229">
    <property type="entry name" value="Jacalin-like_lectin_dom"/>
</dbReference>
<keyword evidence="5" id="KW-1185">Reference proteome</keyword>
<dbReference type="SMART" id="SM00915">
    <property type="entry name" value="Jacalin"/>
    <property type="match status" value="1"/>
</dbReference>
<evidence type="ECO:0000313" key="5">
    <source>
        <dbReference type="Proteomes" id="UP000823674"/>
    </source>
</evidence>